<evidence type="ECO:0000256" key="2">
    <source>
        <dbReference type="SAM" id="Phobius"/>
    </source>
</evidence>
<evidence type="ECO:0000256" key="1">
    <source>
        <dbReference type="SAM" id="MobiDB-lite"/>
    </source>
</evidence>
<feature type="region of interest" description="Disordered" evidence="1">
    <location>
        <begin position="147"/>
        <end position="166"/>
    </location>
</feature>
<dbReference type="RefSeq" id="WP_144417639.1">
    <property type="nucleotide sequence ID" value="NZ_CADEVY010000001.1"/>
</dbReference>
<proteinExistence type="predicted"/>
<reference evidence="3 4" key="1">
    <citation type="submission" date="2014-04" db="EMBL/GenBank/DDBJ databases">
        <authorList>
            <person name="Bishop-Lilly K.A."/>
            <person name="Broomall S.M."/>
            <person name="Chain P.S."/>
            <person name="Chertkov O."/>
            <person name="Coyne S.R."/>
            <person name="Daligault H.E."/>
            <person name="Davenport K.W."/>
            <person name="Erkkila T."/>
            <person name="Frey K.G."/>
            <person name="Gibbons H.S."/>
            <person name="Gu W."/>
            <person name="Jaissle J."/>
            <person name="Johnson S.L."/>
            <person name="Koroleva G.I."/>
            <person name="Ladner J.T."/>
            <person name="Lo C.-C."/>
            <person name="Minogue T.D."/>
            <person name="Munk C."/>
            <person name="Palacios G.F."/>
            <person name="Redden C.L."/>
            <person name="Rosenzweig C.N."/>
            <person name="Scholz M.B."/>
            <person name="Teshima H."/>
            <person name="Xu Y."/>
        </authorList>
    </citation>
    <scope>NUCLEOTIDE SEQUENCE [LARGE SCALE GENOMIC DNA]</scope>
    <source>
        <strain evidence="4">gladioli</strain>
    </source>
</reference>
<keyword evidence="2" id="KW-0472">Membrane</keyword>
<comment type="caution">
    <text evidence="3">The sequence shown here is derived from an EMBL/GenBank/DDBJ whole genome shotgun (WGS) entry which is preliminary data.</text>
</comment>
<dbReference type="Proteomes" id="UP000029590">
    <property type="component" value="Unassembled WGS sequence"/>
</dbReference>
<sequence>MNAGAACHKARTKLDRRRGRSVYTADIHQNDQIQGAPVRIQSLLASLLAAATLSGSIGASAGVAEQNIRDAANGTLTKSVPPAPTCRADVTRPPPYPMLRGEGGGGLLGAGIGLASLAVLAASASMLSPPRHGDIFRPACESNRIAKSSSDTYPFATPSSAPMSTE</sequence>
<feature type="transmembrane region" description="Helical" evidence="2">
    <location>
        <begin position="107"/>
        <end position="127"/>
    </location>
</feature>
<gene>
    <name evidence="3" type="ORF">DM48_2222</name>
</gene>
<feature type="region of interest" description="Disordered" evidence="1">
    <location>
        <begin position="74"/>
        <end position="94"/>
    </location>
</feature>
<evidence type="ECO:0000313" key="3">
    <source>
        <dbReference type="EMBL" id="KGC14481.1"/>
    </source>
</evidence>
<keyword evidence="2" id="KW-0812">Transmembrane</keyword>
<dbReference type="AlphaFoldDB" id="A0AAW3F444"/>
<protein>
    <submittedName>
        <fullName evidence="3">Uncharacterized protein</fullName>
    </submittedName>
</protein>
<keyword evidence="2" id="KW-1133">Transmembrane helix</keyword>
<dbReference type="KEGG" id="bgo:BM43_5543"/>
<accession>A0AAW3F444</accession>
<organism evidence="3 4">
    <name type="scientific">Burkholderia gladioli</name>
    <name type="common">Pseudomonas marginata</name>
    <name type="synonym">Phytomonas marginata</name>
    <dbReference type="NCBI Taxonomy" id="28095"/>
    <lineage>
        <taxon>Bacteria</taxon>
        <taxon>Pseudomonadati</taxon>
        <taxon>Pseudomonadota</taxon>
        <taxon>Betaproteobacteria</taxon>
        <taxon>Burkholderiales</taxon>
        <taxon>Burkholderiaceae</taxon>
        <taxon>Burkholderia</taxon>
    </lineage>
</organism>
<dbReference type="EMBL" id="JPGG01000016">
    <property type="protein sequence ID" value="KGC14481.1"/>
    <property type="molecule type" value="Genomic_DNA"/>
</dbReference>
<name>A0AAW3F444_BURGA</name>
<evidence type="ECO:0000313" key="4">
    <source>
        <dbReference type="Proteomes" id="UP000029590"/>
    </source>
</evidence>